<dbReference type="Proteomes" id="UP000183454">
    <property type="component" value="Unassembled WGS sequence"/>
</dbReference>
<evidence type="ECO:0000313" key="2">
    <source>
        <dbReference type="Proteomes" id="UP000183454"/>
    </source>
</evidence>
<organism evidence="1 2">
    <name type="scientific">Nitrosomonas communis</name>
    <dbReference type="NCBI Taxonomy" id="44574"/>
    <lineage>
        <taxon>Bacteria</taxon>
        <taxon>Pseudomonadati</taxon>
        <taxon>Pseudomonadota</taxon>
        <taxon>Betaproteobacteria</taxon>
        <taxon>Nitrosomonadales</taxon>
        <taxon>Nitrosomonadaceae</taxon>
        <taxon>Nitrosomonas</taxon>
    </lineage>
</organism>
<dbReference type="InterPro" id="IPR022484">
    <property type="entry name" value="PEP-CTERM/exosrtase_acylTfrase"/>
</dbReference>
<dbReference type="SUPFAM" id="SSF55729">
    <property type="entry name" value="Acyl-CoA N-acyltransferases (Nat)"/>
    <property type="match status" value="1"/>
</dbReference>
<proteinExistence type="predicted"/>
<dbReference type="RefSeq" id="WP_074665516.1">
    <property type="nucleotide sequence ID" value="NZ_FNNH01000005.1"/>
</dbReference>
<name>A0A1H2RUW4_9PROT</name>
<reference evidence="1 2" key="1">
    <citation type="submission" date="2016-10" db="EMBL/GenBank/DDBJ databases">
        <authorList>
            <person name="de Groot N.N."/>
        </authorList>
    </citation>
    <scope>NUCLEOTIDE SEQUENCE [LARGE SCALE GENOMIC DNA]</scope>
    <source>
        <strain evidence="1 2">Nm110</strain>
    </source>
</reference>
<dbReference type="Pfam" id="PF13444">
    <property type="entry name" value="Acetyltransf_5"/>
    <property type="match status" value="1"/>
</dbReference>
<dbReference type="NCBIfam" id="TIGR03694">
    <property type="entry name" value="exosort_acyl"/>
    <property type="match status" value="1"/>
</dbReference>
<protein>
    <submittedName>
        <fullName evidence="1">N-acyl amino acid synthase, PEP-CTERM/exosortase system-associated</fullName>
    </submittedName>
</protein>
<dbReference type="InterPro" id="IPR016181">
    <property type="entry name" value="Acyl_CoA_acyltransferase"/>
</dbReference>
<dbReference type="EMBL" id="FNNH01000005">
    <property type="protein sequence ID" value="SDW23262.1"/>
    <property type="molecule type" value="Genomic_DNA"/>
</dbReference>
<dbReference type="AlphaFoldDB" id="A0A1H2RUW4"/>
<dbReference type="Gene3D" id="3.40.630.30">
    <property type="match status" value="1"/>
</dbReference>
<evidence type="ECO:0000313" key="1">
    <source>
        <dbReference type="EMBL" id="SDW23262.1"/>
    </source>
</evidence>
<sequence length="266" mass="30990">MNDISTAFHEYFEIVIADTPVLLKEAFSIRYQMLCVNKCMPGFDADNYHDKLEQDEFDSCSLHLLLRHRSSNSFIGTTRLILSGSLGNDKKLPIELYTQFYPANTNMNLPRQQSIEISRFIILNSFLRRKGDNYFMMDKNAELLEGSGRRRFPHPMLGLAIGIIQTCAIHNIYHLFSIMDPALNRLFGFYGMQFYPIGPLVSYHGLRRPFYVCLIDVLERMYENHRDIWELMTNNGKVWPENLEYYKSICGPRQNVSNTDISIINC</sequence>
<accession>A0A1H2RUW4</accession>
<gene>
    <name evidence="1" type="ORF">SAMN05421882_1005107</name>
</gene>